<keyword evidence="2" id="KW-1185">Reference proteome</keyword>
<organism evidence="1 2">
    <name type="scientific">Streptomyces aureoversilis</name>
    <dbReference type="NCBI Taxonomy" id="67277"/>
    <lineage>
        <taxon>Bacteria</taxon>
        <taxon>Bacillati</taxon>
        <taxon>Actinomycetota</taxon>
        <taxon>Actinomycetes</taxon>
        <taxon>Kitasatosporales</taxon>
        <taxon>Streptomycetaceae</taxon>
        <taxon>Streptomyces</taxon>
    </lineage>
</organism>
<sequence>MNKKLAAAIARDDRLEDAGMHADDRQTCYRHQSWADECADQHAPLTAGRVLAEALEFDRIRFANRD</sequence>
<gene>
    <name evidence="1" type="ORF">ACFPP6_30525</name>
</gene>
<reference evidence="2" key="1">
    <citation type="journal article" date="2019" name="Int. J. Syst. Evol. Microbiol.">
        <title>The Global Catalogue of Microorganisms (GCM) 10K type strain sequencing project: providing services to taxonomists for standard genome sequencing and annotation.</title>
        <authorList>
            <consortium name="The Broad Institute Genomics Platform"/>
            <consortium name="The Broad Institute Genome Sequencing Center for Infectious Disease"/>
            <person name="Wu L."/>
            <person name="Ma J."/>
        </authorList>
    </citation>
    <scope>NUCLEOTIDE SEQUENCE [LARGE SCALE GENOMIC DNA]</scope>
    <source>
        <strain evidence="2">CGMCC 4.1641</strain>
    </source>
</reference>
<name>A0ABW0ABF7_9ACTN</name>
<evidence type="ECO:0000313" key="1">
    <source>
        <dbReference type="EMBL" id="MFC5149009.1"/>
    </source>
</evidence>
<dbReference type="Proteomes" id="UP001596222">
    <property type="component" value="Unassembled WGS sequence"/>
</dbReference>
<comment type="caution">
    <text evidence="1">The sequence shown here is derived from an EMBL/GenBank/DDBJ whole genome shotgun (WGS) entry which is preliminary data.</text>
</comment>
<proteinExistence type="predicted"/>
<evidence type="ECO:0000313" key="2">
    <source>
        <dbReference type="Proteomes" id="UP001596222"/>
    </source>
</evidence>
<dbReference type="RefSeq" id="WP_382049313.1">
    <property type="nucleotide sequence ID" value="NZ_JBHSKJ010000022.1"/>
</dbReference>
<accession>A0ABW0ABF7</accession>
<dbReference type="EMBL" id="JBHSKJ010000022">
    <property type="protein sequence ID" value="MFC5149009.1"/>
    <property type="molecule type" value="Genomic_DNA"/>
</dbReference>
<protein>
    <submittedName>
        <fullName evidence="1">Uncharacterized protein</fullName>
    </submittedName>
</protein>